<evidence type="ECO:0000256" key="4">
    <source>
        <dbReference type="ARBA" id="ARBA00023014"/>
    </source>
</evidence>
<dbReference type="InterPro" id="IPR017896">
    <property type="entry name" value="4Fe4S_Fe-S-bd"/>
</dbReference>
<reference evidence="6 7" key="1">
    <citation type="submission" date="2016-04" db="EMBL/GenBank/DDBJ databases">
        <authorList>
            <person name="Evans L.H."/>
            <person name="Alamgir A."/>
            <person name="Owens N."/>
            <person name="Weber N.D."/>
            <person name="Virtaneva K."/>
            <person name="Barbian K."/>
            <person name="Babar A."/>
            <person name="Rosenke K."/>
        </authorList>
    </citation>
    <scope>NUCLEOTIDE SEQUENCE [LARGE SCALE GENOMIC DNA]</scope>
    <source>
        <strain evidence="6 7">LMa1</strain>
    </source>
</reference>
<protein>
    <recommendedName>
        <fullName evidence="5">4Fe-4S ferredoxin-type domain-containing protein</fullName>
    </recommendedName>
</protein>
<evidence type="ECO:0000313" key="6">
    <source>
        <dbReference type="EMBL" id="OAT81661.1"/>
    </source>
</evidence>
<accession>A0A1B7LEE9</accession>
<dbReference type="OrthoDB" id="9810688at2"/>
<sequence length="192" mass="21581">MQRGFLIHLYRCLGCRACEMACKNERAAADAGRYNADDPPRWRRVASLPGKGGLLFLSVSCHHCVNPECLRVCPQGAFYKRRDGIVVHDVKRCRGCRQCVSACPYGSPRFSAEKKRVEKCRFCCERLDAGLKPACVEACVTGALEMIDLEEYPEEIYGLSKPPRGFPDPRLTRPSIRFKWHPGGDMPDGMPD</sequence>
<dbReference type="Gene3D" id="3.30.70.20">
    <property type="match status" value="2"/>
</dbReference>
<keyword evidence="4" id="KW-0411">Iron-sulfur</keyword>
<keyword evidence="2" id="KW-0479">Metal-binding</keyword>
<keyword evidence="3" id="KW-0408">Iron</keyword>
<dbReference type="Proteomes" id="UP000078532">
    <property type="component" value="Unassembled WGS sequence"/>
</dbReference>
<proteinExistence type="predicted"/>
<dbReference type="PROSITE" id="PS51379">
    <property type="entry name" value="4FE4S_FER_2"/>
    <property type="match status" value="2"/>
</dbReference>
<dbReference type="PANTHER" id="PTHR43177">
    <property type="entry name" value="PROTEIN NRFC"/>
    <property type="match status" value="1"/>
</dbReference>
<evidence type="ECO:0000313" key="7">
    <source>
        <dbReference type="Proteomes" id="UP000078532"/>
    </source>
</evidence>
<dbReference type="GO" id="GO:0051539">
    <property type="term" value="F:4 iron, 4 sulfur cluster binding"/>
    <property type="evidence" value="ECO:0007669"/>
    <property type="project" value="UniProtKB-KW"/>
</dbReference>
<keyword evidence="7" id="KW-1185">Reference proteome</keyword>
<dbReference type="SUPFAM" id="SSF54862">
    <property type="entry name" value="4Fe-4S ferredoxins"/>
    <property type="match status" value="1"/>
</dbReference>
<evidence type="ECO:0000256" key="1">
    <source>
        <dbReference type="ARBA" id="ARBA00022485"/>
    </source>
</evidence>
<keyword evidence="1" id="KW-0004">4Fe-4S</keyword>
<feature type="domain" description="4Fe-4S ferredoxin-type" evidence="5">
    <location>
        <begin position="84"/>
        <end position="113"/>
    </location>
</feature>
<dbReference type="InterPro" id="IPR017900">
    <property type="entry name" value="4Fe4S_Fe_S_CS"/>
</dbReference>
<feature type="domain" description="4Fe-4S ferredoxin-type" evidence="5">
    <location>
        <begin position="3"/>
        <end position="32"/>
    </location>
</feature>
<evidence type="ECO:0000256" key="2">
    <source>
        <dbReference type="ARBA" id="ARBA00022723"/>
    </source>
</evidence>
<dbReference type="CDD" id="cd16371">
    <property type="entry name" value="DMSOR_beta_like"/>
    <property type="match status" value="1"/>
</dbReference>
<comment type="caution">
    <text evidence="6">The sequence shown here is derived from an EMBL/GenBank/DDBJ whole genome shotgun (WGS) entry which is preliminary data.</text>
</comment>
<dbReference type="InterPro" id="IPR050954">
    <property type="entry name" value="ET_IronSulfur_Cluster-Binding"/>
</dbReference>
<name>A0A1B7LEE9_9FIRM</name>
<dbReference type="EMBL" id="LYVF01000158">
    <property type="protein sequence ID" value="OAT81661.1"/>
    <property type="molecule type" value="Genomic_DNA"/>
</dbReference>
<dbReference type="PANTHER" id="PTHR43177:SF9">
    <property type="entry name" value="PROTEIN NRFC"/>
    <property type="match status" value="1"/>
</dbReference>
<evidence type="ECO:0000256" key="3">
    <source>
        <dbReference type="ARBA" id="ARBA00023004"/>
    </source>
</evidence>
<dbReference type="PROSITE" id="PS00198">
    <property type="entry name" value="4FE4S_FER_1"/>
    <property type="match status" value="1"/>
</dbReference>
<organism evidence="6 7">
    <name type="scientific">Desulfotomaculum copahuensis</name>
    <dbReference type="NCBI Taxonomy" id="1838280"/>
    <lineage>
        <taxon>Bacteria</taxon>
        <taxon>Bacillati</taxon>
        <taxon>Bacillota</taxon>
        <taxon>Clostridia</taxon>
        <taxon>Eubacteriales</taxon>
        <taxon>Desulfotomaculaceae</taxon>
        <taxon>Desulfotomaculum</taxon>
    </lineage>
</organism>
<gene>
    <name evidence="6" type="ORF">A6M21_09605</name>
</gene>
<evidence type="ECO:0000259" key="5">
    <source>
        <dbReference type="PROSITE" id="PS51379"/>
    </source>
</evidence>
<dbReference type="GO" id="GO:0046872">
    <property type="term" value="F:metal ion binding"/>
    <property type="evidence" value="ECO:0007669"/>
    <property type="project" value="UniProtKB-KW"/>
</dbReference>
<dbReference type="AlphaFoldDB" id="A0A1B7LEE9"/>
<dbReference type="RefSeq" id="WP_066668044.1">
    <property type="nucleotide sequence ID" value="NZ_LYVF01000158.1"/>
</dbReference>
<dbReference type="Pfam" id="PF13247">
    <property type="entry name" value="Fer4_11"/>
    <property type="match status" value="1"/>
</dbReference>
<dbReference type="STRING" id="1838280.A6M21_09605"/>